<name>G7J9S9_MEDTR</name>
<reference evidence="1 4" key="1">
    <citation type="journal article" date="2011" name="Nature">
        <title>The Medicago genome provides insight into the evolution of rhizobial symbioses.</title>
        <authorList>
            <person name="Young N.D."/>
            <person name="Debelle F."/>
            <person name="Oldroyd G.E."/>
            <person name="Geurts R."/>
            <person name="Cannon S.B."/>
            <person name="Udvardi M.K."/>
            <person name="Benedito V.A."/>
            <person name="Mayer K.F."/>
            <person name="Gouzy J."/>
            <person name="Schoof H."/>
            <person name="Van de Peer Y."/>
            <person name="Proost S."/>
            <person name="Cook D.R."/>
            <person name="Meyers B.C."/>
            <person name="Spannagl M."/>
            <person name="Cheung F."/>
            <person name="De Mita S."/>
            <person name="Krishnakumar V."/>
            <person name="Gundlach H."/>
            <person name="Zhou S."/>
            <person name="Mudge J."/>
            <person name="Bharti A.K."/>
            <person name="Murray J.D."/>
            <person name="Naoumkina M.A."/>
            <person name="Rosen B."/>
            <person name="Silverstein K.A."/>
            <person name="Tang H."/>
            <person name="Rombauts S."/>
            <person name="Zhao P.X."/>
            <person name="Zhou P."/>
            <person name="Barbe V."/>
            <person name="Bardou P."/>
            <person name="Bechner M."/>
            <person name="Bellec A."/>
            <person name="Berger A."/>
            <person name="Berges H."/>
            <person name="Bidwell S."/>
            <person name="Bisseling T."/>
            <person name="Choisne N."/>
            <person name="Couloux A."/>
            <person name="Denny R."/>
            <person name="Deshpande S."/>
            <person name="Dai X."/>
            <person name="Doyle J.J."/>
            <person name="Dudez A.M."/>
            <person name="Farmer A.D."/>
            <person name="Fouteau S."/>
            <person name="Franken C."/>
            <person name="Gibelin C."/>
            <person name="Gish J."/>
            <person name="Goldstein S."/>
            <person name="Gonzalez A.J."/>
            <person name="Green P.J."/>
            <person name="Hallab A."/>
            <person name="Hartog M."/>
            <person name="Hua A."/>
            <person name="Humphray S.J."/>
            <person name="Jeong D.H."/>
            <person name="Jing Y."/>
            <person name="Jocker A."/>
            <person name="Kenton S.M."/>
            <person name="Kim D.J."/>
            <person name="Klee K."/>
            <person name="Lai H."/>
            <person name="Lang C."/>
            <person name="Lin S."/>
            <person name="Macmil S.L."/>
            <person name="Magdelenat G."/>
            <person name="Matthews L."/>
            <person name="McCorrison J."/>
            <person name="Monaghan E.L."/>
            <person name="Mun J.H."/>
            <person name="Najar F.Z."/>
            <person name="Nicholson C."/>
            <person name="Noirot C."/>
            <person name="O'Bleness M."/>
            <person name="Paule C.R."/>
            <person name="Poulain J."/>
            <person name="Prion F."/>
            <person name="Qin B."/>
            <person name="Qu C."/>
            <person name="Retzel E.F."/>
            <person name="Riddle C."/>
            <person name="Sallet E."/>
            <person name="Samain S."/>
            <person name="Samson N."/>
            <person name="Sanders I."/>
            <person name="Saurat O."/>
            <person name="Scarpelli C."/>
            <person name="Schiex T."/>
            <person name="Segurens B."/>
            <person name="Severin A.J."/>
            <person name="Sherrier D.J."/>
            <person name="Shi R."/>
            <person name="Sims S."/>
            <person name="Singer S.R."/>
            <person name="Sinharoy S."/>
            <person name="Sterck L."/>
            <person name="Viollet A."/>
            <person name="Wang B.B."/>
            <person name="Wang K."/>
            <person name="Wang M."/>
            <person name="Wang X."/>
            <person name="Warfsmann J."/>
            <person name="Weissenbach J."/>
            <person name="White D.D."/>
            <person name="White J.D."/>
            <person name="Wiley G.B."/>
            <person name="Wincker P."/>
            <person name="Xing Y."/>
            <person name="Yang L."/>
            <person name="Yao Z."/>
            <person name="Ying F."/>
            <person name="Zhai J."/>
            <person name="Zhou L."/>
            <person name="Zuber A."/>
            <person name="Denarie J."/>
            <person name="Dixon R.A."/>
            <person name="May G.D."/>
            <person name="Schwartz D.C."/>
            <person name="Rogers J."/>
            <person name="Quetier F."/>
            <person name="Town C.D."/>
            <person name="Roe B.A."/>
        </authorList>
    </citation>
    <scope>NUCLEOTIDE SEQUENCE [LARGE SCALE GENOMIC DNA]</scope>
    <source>
        <strain evidence="1">A17</strain>
        <strain evidence="3 4">cv. Jemalong A17</strain>
    </source>
</reference>
<evidence type="ECO:0000313" key="1">
    <source>
        <dbReference type="EMBL" id="AES73529.2"/>
    </source>
</evidence>
<reference evidence="1 4" key="2">
    <citation type="journal article" date="2014" name="BMC Genomics">
        <title>An improved genome release (version Mt4.0) for the model legume Medicago truncatula.</title>
        <authorList>
            <person name="Tang H."/>
            <person name="Krishnakumar V."/>
            <person name="Bidwell S."/>
            <person name="Rosen B."/>
            <person name="Chan A."/>
            <person name="Zhou S."/>
            <person name="Gentzbittel L."/>
            <person name="Childs K.L."/>
            <person name="Yandell M."/>
            <person name="Gundlach H."/>
            <person name="Mayer K.F."/>
            <person name="Schwartz D.C."/>
            <person name="Town C.D."/>
        </authorList>
    </citation>
    <scope>GENOME REANNOTATION</scope>
    <source>
        <strain evidence="3 4">cv. Jemalong A17</strain>
    </source>
</reference>
<keyword evidence="4" id="KW-1185">Reference proteome</keyword>
<protein>
    <submittedName>
        <fullName evidence="1 3">Uncharacterized protein</fullName>
    </submittedName>
</protein>
<organism evidence="1 4">
    <name type="scientific">Medicago truncatula</name>
    <name type="common">Barrel medic</name>
    <name type="synonym">Medicago tribuloides</name>
    <dbReference type="NCBI Taxonomy" id="3880"/>
    <lineage>
        <taxon>Eukaryota</taxon>
        <taxon>Viridiplantae</taxon>
        <taxon>Streptophyta</taxon>
        <taxon>Embryophyta</taxon>
        <taxon>Tracheophyta</taxon>
        <taxon>Spermatophyta</taxon>
        <taxon>Magnoliopsida</taxon>
        <taxon>eudicotyledons</taxon>
        <taxon>Gunneridae</taxon>
        <taxon>Pentapetalae</taxon>
        <taxon>rosids</taxon>
        <taxon>fabids</taxon>
        <taxon>Fabales</taxon>
        <taxon>Fabaceae</taxon>
        <taxon>Papilionoideae</taxon>
        <taxon>50 kb inversion clade</taxon>
        <taxon>NPAAA clade</taxon>
        <taxon>Hologalegina</taxon>
        <taxon>IRL clade</taxon>
        <taxon>Trifolieae</taxon>
        <taxon>Medicago</taxon>
    </lineage>
</organism>
<dbReference type="EMBL" id="CM001219">
    <property type="protein sequence ID" value="AES73529.2"/>
    <property type="molecule type" value="Genomic_DNA"/>
</dbReference>
<proteinExistence type="predicted"/>
<dbReference type="EMBL" id="PSQE01000003">
    <property type="protein sequence ID" value="RHN70556.1"/>
    <property type="molecule type" value="Genomic_DNA"/>
</dbReference>
<reference evidence="2" key="5">
    <citation type="journal article" date="2018" name="Nat. Plants">
        <title>Whole-genome landscape of Medicago truncatula symbiotic genes.</title>
        <authorList>
            <person name="Pecrix Y."/>
            <person name="Gamas P."/>
            <person name="Carrere S."/>
        </authorList>
    </citation>
    <scope>NUCLEOTIDE SEQUENCE</scope>
    <source>
        <tissue evidence="2">Leaves</tissue>
    </source>
</reference>
<dbReference type="HOGENOM" id="CLU_172844_0_0_1"/>
<evidence type="ECO:0000313" key="2">
    <source>
        <dbReference type="EMBL" id="RHN70556.1"/>
    </source>
</evidence>
<dbReference type="Gramene" id="rna19146">
    <property type="protein sequence ID" value="RHN70556.1"/>
    <property type="gene ID" value="gene19146"/>
</dbReference>
<dbReference type="Proteomes" id="UP000002051">
    <property type="component" value="Chromosome 3"/>
</dbReference>
<gene>
    <name evidence="1" type="ordered locus">MTR_3g105840</name>
    <name evidence="2" type="ORF">MtrunA17_Chr3g0136791</name>
</gene>
<dbReference type="Proteomes" id="UP000265566">
    <property type="component" value="Chromosome 3"/>
</dbReference>
<dbReference type="AlphaFoldDB" id="G7J9S9"/>
<evidence type="ECO:0000313" key="4">
    <source>
        <dbReference type="Proteomes" id="UP000002051"/>
    </source>
</evidence>
<accession>A0A0C3VQ82</accession>
<reference evidence="5" key="4">
    <citation type="journal article" date="2018" name="Nat. Plants">
        <title>Whole-genome landscape of Medicago truncatula symbiotic genes.</title>
        <authorList>
            <person name="Pecrix Y."/>
            <person name="Staton S.E."/>
            <person name="Sallet E."/>
            <person name="Lelandais-Briere C."/>
            <person name="Moreau S."/>
            <person name="Carrere S."/>
            <person name="Blein T."/>
            <person name="Jardinaud M.F."/>
            <person name="Latrasse D."/>
            <person name="Zouine M."/>
            <person name="Zahm M."/>
            <person name="Kreplak J."/>
            <person name="Mayjonade B."/>
            <person name="Satge C."/>
            <person name="Perez M."/>
            <person name="Cauet S."/>
            <person name="Marande W."/>
            <person name="Chantry-Darmon C."/>
            <person name="Lopez-Roques C."/>
            <person name="Bouchez O."/>
            <person name="Berard A."/>
            <person name="Debelle F."/>
            <person name="Munos S."/>
            <person name="Bendahmane A."/>
            <person name="Berges H."/>
            <person name="Niebel A."/>
            <person name="Buitink J."/>
            <person name="Frugier F."/>
            <person name="Benhamed M."/>
            <person name="Crespi M."/>
            <person name="Gouzy J."/>
            <person name="Gamas P."/>
        </authorList>
    </citation>
    <scope>NUCLEOTIDE SEQUENCE [LARGE SCALE GENOMIC DNA]</scope>
    <source>
        <strain evidence="5">cv. Jemalong A17</strain>
    </source>
</reference>
<evidence type="ECO:0000313" key="5">
    <source>
        <dbReference type="Proteomes" id="UP000265566"/>
    </source>
</evidence>
<dbReference type="EnsemblPlants" id="AES73529">
    <property type="protein sequence ID" value="AES73529"/>
    <property type="gene ID" value="MTR_3g105840"/>
</dbReference>
<reference evidence="3" key="3">
    <citation type="submission" date="2015-04" db="UniProtKB">
        <authorList>
            <consortium name="EnsemblPlants"/>
        </authorList>
    </citation>
    <scope>IDENTIFICATION</scope>
    <source>
        <strain evidence="3">cv. Jemalong A17</strain>
    </source>
</reference>
<sequence>MSEGKSCELSRIGGGCPDKVKCMQTCHPCYIGIGQVNYYCRHAASPMLYETCVCEMVNGAPCQVRGCPGNTPPAAAFAAANYTEPHFMKYLNVTT</sequence>
<accession>G7J9S9</accession>
<evidence type="ECO:0000313" key="3">
    <source>
        <dbReference type="EnsemblPlants" id="AES73529"/>
    </source>
</evidence>
<dbReference type="PaxDb" id="3880-AES73529"/>